<feature type="compositionally biased region" description="Basic and acidic residues" evidence="1">
    <location>
        <begin position="640"/>
        <end position="658"/>
    </location>
</feature>
<dbReference type="OrthoDB" id="1884872at2759"/>
<sequence>MEFSKQGQAPMPNNLGSQPVPSSNVQSNQAEYASVFYPSLPGDWGSQPMFSVGASVPVSSYYIVPMGQQSVQVGASRPEVARPLGAQPLLRRVSLRPPQQVLNIQTSLPAMIGSQPSPSTVGRKSQQPVASPKVQMLKSPSFQSSNKRSAQKEPPSKVQPQQLESVRSKFRESLVTALRLDSDQQNKIQSPDNVQPDGSADKLKPAEGDAVQDPVATTSKDVSTVNSDVAPTVAPKRCEGDEKLSSDLVSNMITSINGDIQQQSNLVSSEDELMGQCMVADELLQGHGLSWVSDLDAGISEPNAESNLKRPRTSDDPGATESLVESESKRIKSENELAIDKERLNQKAEGLASRIEEELFKLFGGVNKKYKEKGRSLLFNLKDKSNPELRERVLSGDIAPERLCSMTAEELASKELSEWRLAKAEELAQMVVLPNTEVDPRRLVRKTHKGEFQVEVEEPDGFSVEVELGSNLTNMPSKAVEDQTKSNEKASMDGKEGVQEKDKASDSSSQDEDGGTGNNDMSGDLKYIDNEKTDLMQELILDDMKDTENLPPIPSLDEFMQGLDSEPPFVDLSVGTPQEDGNDSEEPDTTLEPEGLPETEDKASAPEKSASESDKPSAQDNNEPKLESPGHAAVPNSDLTESRDGELSKSSPGKDEATKTPSDNVSNPDSVLNTKTTNIPMIRESIWEGAIQLTVSSLSNVVAIFKSGEKPSLKDWRSFVEIKGRVKLSAFQEFVEQLPKSRSRAIMITELCWKEGSPESGRQHILQTIDAYISDERVGLAEPAEGIELYLCPPHGKTVEILSRHLPKEHQESLSVAGSSFIGVVVWRRPNIPRVPTSHHRHDSSRRQSILRKPQVTNPAARPSLPLNSYGAPPGFPKQRHHREEEDVTDDAPPGFGPGVARDEDDLPEFNFVNSSHPAANVTAHAYKGRPHVPPPSARPAEQMRELVQKYGKRSPVQAHRWDDDDDDDIPEWNPTQATNHQPIRQQPLPAAPQQLPLPPPPVQQMHPYHHQQQQQQYHVPGAVQPQVPISSLSHAYLRTQQQQLQSGQAWQQTNNAWWPAQGAAAAAAAATAPVTNIVQQPQYGVVPGSGSVQGYDASGVVSGFAHACKEPARGEPSQHQCSSAIYERAGSPRKREGMQQGSTEMDMDLDVAAAKGMKRPAAAAVEDLDDDEERRLEEQLRTKVHKASFWAYPPDISEILHKGRLVKMDKTMSYTPGATPSASSAAAGLFLPVVAADLREPRGGGCVVGFETQAVIGGAMHSEAYDVLDDATAKKVQDRSNERAALARRPHPVVRWPELVRI</sequence>
<dbReference type="PANTHER" id="PTHR11477">
    <property type="entry name" value="TRANSCRIPTION FACTOR S-II ZINC FINGER DOMAIN-CONTAINING PROTEIN"/>
    <property type="match status" value="1"/>
</dbReference>
<dbReference type="SUPFAM" id="SSF46942">
    <property type="entry name" value="Elongation factor TFIIS domain 2"/>
    <property type="match status" value="1"/>
</dbReference>
<evidence type="ECO:0000259" key="2">
    <source>
        <dbReference type="PROSITE" id="PS51321"/>
    </source>
</evidence>
<dbReference type="InterPro" id="IPR003618">
    <property type="entry name" value="TFIIS_cen_dom"/>
</dbReference>
<feature type="compositionally biased region" description="Basic and acidic residues" evidence="1">
    <location>
        <begin position="479"/>
        <end position="505"/>
    </location>
</feature>
<dbReference type="Gene3D" id="1.10.472.30">
    <property type="entry name" value="Transcription elongation factor S-II, central domain"/>
    <property type="match status" value="1"/>
</dbReference>
<evidence type="ECO:0000256" key="1">
    <source>
        <dbReference type="SAM" id="MobiDB-lite"/>
    </source>
</evidence>
<feature type="compositionally biased region" description="Polar residues" evidence="1">
    <location>
        <begin position="659"/>
        <end position="676"/>
    </location>
</feature>
<organism evidence="3 4">
    <name type="scientific">Panicum miliaceum</name>
    <name type="common">Proso millet</name>
    <name type="synonym">Broomcorn millet</name>
    <dbReference type="NCBI Taxonomy" id="4540"/>
    <lineage>
        <taxon>Eukaryota</taxon>
        <taxon>Viridiplantae</taxon>
        <taxon>Streptophyta</taxon>
        <taxon>Embryophyta</taxon>
        <taxon>Tracheophyta</taxon>
        <taxon>Spermatophyta</taxon>
        <taxon>Magnoliopsida</taxon>
        <taxon>Liliopsida</taxon>
        <taxon>Poales</taxon>
        <taxon>Poaceae</taxon>
        <taxon>PACMAD clade</taxon>
        <taxon>Panicoideae</taxon>
        <taxon>Panicodae</taxon>
        <taxon>Paniceae</taxon>
        <taxon>Panicinae</taxon>
        <taxon>Panicum</taxon>
        <taxon>Panicum sect. Panicum</taxon>
    </lineage>
</organism>
<dbReference type="Pfam" id="PF07500">
    <property type="entry name" value="TFIIS_M"/>
    <property type="match status" value="1"/>
</dbReference>
<dbReference type="GO" id="GO:0005634">
    <property type="term" value="C:nucleus"/>
    <property type="evidence" value="ECO:0007669"/>
    <property type="project" value="TreeGrafter"/>
</dbReference>
<feature type="compositionally biased region" description="Polar residues" evidence="1">
    <location>
        <begin position="183"/>
        <end position="193"/>
    </location>
</feature>
<name>A0A3L6QH78_PANMI</name>
<feature type="compositionally biased region" description="Polar residues" evidence="1">
    <location>
        <begin position="107"/>
        <end position="129"/>
    </location>
</feature>
<feature type="compositionally biased region" description="Polar residues" evidence="1">
    <location>
        <begin position="215"/>
        <end position="229"/>
    </location>
</feature>
<dbReference type="InterPro" id="IPR012921">
    <property type="entry name" value="SPOC_C"/>
</dbReference>
<dbReference type="EMBL" id="PQIB02000012">
    <property type="protein sequence ID" value="RLM79155.1"/>
    <property type="molecule type" value="Genomic_DNA"/>
</dbReference>
<gene>
    <name evidence="3" type="ORF">C2845_PM12G06470</name>
</gene>
<feature type="compositionally biased region" description="Acidic residues" evidence="1">
    <location>
        <begin position="580"/>
        <end position="598"/>
    </location>
</feature>
<feature type="region of interest" description="Disordered" evidence="1">
    <location>
        <begin position="302"/>
        <end position="329"/>
    </location>
</feature>
<keyword evidence="4" id="KW-1185">Reference proteome</keyword>
<dbReference type="GO" id="GO:0006351">
    <property type="term" value="P:DNA-templated transcription"/>
    <property type="evidence" value="ECO:0007669"/>
    <property type="project" value="InterPro"/>
</dbReference>
<feature type="compositionally biased region" description="Polar residues" evidence="1">
    <location>
        <begin position="974"/>
        <end position="985"/>
    </location>
</feature>
<comment type="caution">
    <text evidence="3">The sequence shown here is derived from an EMBL/GenBank/DDBJ whole genome shotgun (WGS) entry which is preliminary data.</text>
</comment>
<feature type="region of interest" description="Disordered" evidence="1">
    <location>
        <begin position="833"/>
        <end position="914"/>
    </location>
</feature>
<feature type="compositionally biased region" description="Basic and acidic residues" evidence="1">
    <location>
        <begin position="599"/>
        <end position="628"/>
    </location>
</feature>
<feature type="region of interest" description="Disordered" evidence="1">
    <location>
        <begin position="1"/>
        <end position="26"/>
    </location>
</feature>
<accession>A0A3L6QH78</accession>
<reference evidence="4" key="1">
    <citation type="journal article" date="2019" name="Nat. Commun.">
        <title>The genome of broomcorn millet.</title>
        <authorList>
            <person name="Zou C."/>
            <person name="Miki D."/>
            <person name="Li D."/>
            <person name="Tang Q."/>
            <person name="Xiao L."/>
            <person name="Rajput S."/>
            <person name="Deng P."/>
            <person name="Jia W."/>
            <person name="Huang R."/>
            <person name="Zhang M."/>
            <person name="Sun Y."/>
            <person name="Hu J."/>
            <person name="Fu X."/>
            <person name="Schnable P.S."/>
            <person name="Li F."/>
            <person name="Zhang H."/>
            <person name="Feng B."/>
            <person name="Zhu X."/>
            <person name="Liu R."/>
            <person name="Schnable J.C."/>
            <person name="Zhu J.-K."/>
            <person name="Zhang H."/>
        </authorList>
    </citation>
    <scope>NUCLEOTIDE SEQUENCE [LARGE SCALE GENOMIC DNA]</scope>
</reference>
<dbReference type="CDD" id="cd21538">
    <property type="entry name" value="SPOC_TFIIS"/>
    <property type="match status" value="1"/>
</dbReference>
<dbReference type="STRING" id="4540.A0A3L6QH78"/>
<dbReference type="Proteomes" id="UP000275267">
    <property type="component" value="Unassembled WGS sequence"/>
</dbReference>
<dbReference type="Pfam" id="PF07744">
    <property type="entry name" value="SPOC"/>
    <property type="match status" value="1"/>
</dbReference>
<feature type="domain" description="TFIIS central" evidence="2">
    <location>
        <begin position="319"/>
        <end position="439"/>
    </location>
</feature>
<dbReference type="SMART" id="SM00510">
    <property type="entry name" value="TFS2M"/>
    <property type="match status" value="1"/>
</dbReference>
<feature type="region of interest" description="Disordered" evidence="1">
    <location>
        <begin position="473"/>
        <end position="676"/>
    </location>
</feature>
<protein>
    <submittedName>
        <fullName evidence="3">Death-inducer obliterator 1-like</fullName>
    </submittedName>
</protein>
<feature type="compositionally biased region" description="Polar residues" evidence="1">
    <location>
        <begin position="138"/>
        <end position="148"/>
    </location>
</feature>
<dbReference type="PANTHER" id="PTHR11477:SF20">
    <property type="entry name" value="SPOC DOMAIN _ TRANSCRIPTION ELONGATION FACTOR S-II PROTEIN"/>
    <property type="match status" value="1"/>
</dbReference>
<proteinExistence type="predicted"/>
<evidence type="ECO:0000313" key="4">
    <source>
        <dbReference type="Proteomes" id="UP000275267"/>
    </source>
</evidence>
<evidence type="ECO:0000313" key="3">
    <source>
        <dbReference type="EMBL" id="RLM79155.1"/>
    </source>
</evidence>
<feature type="compositionally biased region" description="Basic and acidic residues" evidence="1">
    <location>
        <begin position="526"/>
        <end position="535"/>
    </location>
</feature>
<feature type="compositionally biased region" description="Polar residues" evidence="1">
    <location>
        <begin position="14"/>
        <end position="26"/>
    </location>
</feature>
<dbReference type="PROSITE" id="PS51321">
    <property type="entry name" value="TFIIS_CENTRAL"/>
    <property type="match status" value="1"/>
</dbReference>
<dbReference type="InterPro" id="IPR036575">
    <property type="entry name" value="TFIIS_cen_dom_sf"/>
</dbReference>
<feature type="region of interest" description="Disordered" evidence="1">
    <location>
        <begin position="951"/>
        <end position="985"/>
    </location>
</feature>
<feature type="region of interest" description="Disordered" evidence="1">
    <location>
        <begin position="178"/>
        <end position="238"/>
    </location>
</feature>
<feature type="region of interest" description="Disordered" evidence="1">
    <location>
        <begin position="107"/>
        <end position="166"/>
    </location>
</feature>